<proteinExistence type="predicted"/>
<feature type="region of interest" description="Disordered" evidence="1">
    <location>
        <begin position="57"/>
        <end position="81"/>
    </location>
</feature>
<dbReference type="OrthoDB" id="9974851at2759"/>
<comment type="caution">
    <text evidence="2">The sequence shown here is derived from an EMBL/GenBank/DDBJ whole genome shotgun (WGS) entry which is preliminary data.</text>
</comment>
<dbReference type="Proteomes" id="UP000549394">
    <property type="component" value="Unassembled WGS sequence"/>
</dbReference>
<evidence type="ECO:0000313" key="3">
    <source>
        <dbReference type="Proteomes" id="UP000549394"/>
    </source>
</evidence>
<keyword evidence="3" id="KW-1185">Reference proteome</keyword>
<name>A0A7I8W251_9ANNE</name>
<evidence type="ECO:0000256" key="1">
    <source>
        <dbReference type="SAM" id="MobiDB-lite"/>
    </source>
</evidence>
<feature type="compositionally biased region" description="Basic and acidic residues" evidence="1">
    <location>
        <begin position="65"/>
        <end position="77"/>
    </location>
</feature>
<sequence length="271" mass="31727">MEKYPTVPEFDHQTSGENEIWKEIDIITKRPRTPNYPYTDLNDKMIANIQKKSRSAPFFMPPKLENLEKPEPGKDKQNPSCLFNKELDENLITRETAYRQKRFAKPHHTNSVNRNLVRIETTAPFCFIKEQKSKDYDNCRGLASVKWGPNRTGEATRSHTFGEDVERYTMIDMQRRNPTNYSGRVVMDCGRPGDGYYAEKFPSRTTWFGSSVPLNRHFVLPSVYPKTAAEYDKDHMNERIFRERSSESWPHMTEYTDRYLLYGRTGCPLSG</sequence>
<accession>A0A7I8W251</accession>
<gene>
    <name evidence="2" type="ORF">DGYR_LOCUS10097</name>
</gene>
<dbReference type="AlphaFoldDB" id="A0A7I8W251"/>
<dbReference type="EMBL" id="CAJFCJ010000016">
    <property type="protein sequence ID" value="CAD5122270.1"/>
    <property type="molecule type" value="Genomic_DNA"/>
</dbReference>
<organism evidence="2 3">
    <name type="scientific">Dimorphilus gyrociliatus</name>
    <dbReference type="NCBI Taxonomy" id="2664684"/>
    <lineage>
        <taxon>Eukaryota</taxon>
        <taxon>Metazoa</taxon>
        <taxon>Spiralia</taxon>
        <taxon>Lophotrochozoa</taxon>
        <taxon>Annelida</taxon>
        <taxon>Polychaeta</taxon>
        <taxon>Polychaeta incertae sedis</taxon>
        <taxon>Dinophilidae</taxon>
        <taxon>Dimorphilus</taxon>
    </lineage>
</organism>
<evidence type="ECO:0000313" key="2">
    <source>
        <dbReference type="EMBL" id="CAD5122270.1"/>
    </source>
</evidence>
<reference evidence="2 3" key="1">
    <citation type="submission" date="2020-08" db="EMBL/GenBank/DDBJ databases">
        <authorList>
            <person name="Hejnol A."/>
        </authorList>
    </citation>
    <scope>NUCLEOTIDE SEQUENCE [LARGE SCALE GENOMIC DNA]</scope>
</reference>
<protein>
    <submittedName>
        <fullName evidence="2">DgyrCDS10713</fullName>
    </submittedName>
</protein>